<evidence type="ECO:0000256" key="2">
    <source>
        <dbReference type="ARBA" id="ARBA00004117"/>
    </source>
</evidence>
<dbReference type="Pfam" id="PF08345">
    <property type="entry name" value="YscJ_FliF_C"/>
    <property type="match status" value="1"/>
</dbReference>
<feature type="transmembrane region" description="Helical" evidence="14">
    <location>
        <begin position="23"/>
        <end position="44"/>
    </location>
</feature>
<evidence type="ECO:0000256" key="4">
    <source>
        <dbReference type="ARBA" id="ARBA00007971"/>
    </source>
</evidence>
<dbReference type="InterPro" id="IPR043427">
    <property type="entry name" value="YscJ/FliF"/>
</dbReference>
<dbReference type="RefSeq" id="WP_078482151.1">
    <property type="nucleotide sequence ID" value="NZ_MPRL01000002.1"/>
</dbReference>
<dbReference type="PANTHER" id="PTHR30046:SF0">
    <property type="entry name" value="FLAGELLAR M-RING PROTEIN"/>
    <property type="match status" value="1"/>
</dbReference>
<organism evidence="17 18">
    <name type="scientific">Solemya pervernicosa gill symbiont</name>
    <dbReference type="NCBI Taxonomy" id="642797"/>
    <lineage>
        <taxon>Bacteria</taxon>
        <taxon>Pseudomonadati</taxon>
        <taxon>Pseudomonadota</taxon>
        <taxon>Gammaproteobacteria</taxon>
        <taxon>sulfur-oxidizing symbionts</taxon>
    </lineage>
</organism>
<evidence type="ECO:0000256" key="8">
    <source>
        <dbReference type="ARBA" id="ARBA00022989"/>
    </source>
</evidence>
<keyword evidence="7 14" id="KW-0812">Transmembrane</keyword>
<feature type="region of interest" description="Disordered" evidence="13">
    <location>
        <begin position="296"/>
        <end position="341"/>
    </location>
</feature>
<dbReference type="NCBIfam" id="TIGR00206">
    <property type="entry name" value="fliF"/>
    <property type="match status" value="1"/>
</dbReference>
<evidence type="ECO:0000256" key="13">
    <source>
        <dbReference type="SAM" id="MobiDB-lite"/>
    </source>
</evidence>
<evidence type="ECO:0000256" key="5">
    <source>
        <dbReference type="ARBA" id="ARBA00017949"/>
    </source>
</evidence>
<accession>A0A1T2LAQ4</accession>
<comment type="subcellular location">
    <subcellularLocation>
        <location evidence="2 12">Bacterial flagellum basal body</location>
    </subcellularLocation>
    <subcellularLocation>
        <location evidence="3">Cell membrane</location>
        <topology evidence="3">Multi-pass membrane protein</topology>
    </subcellularLocation>
</comment>
<protein>
    <recommendedName>
        <fullName evidence="5 12">Flagellar M-ring protein</fullName>
    </recommendedName>
</protein>
<comment type="similarity">
    <text evidence="4 12">Belongs to the FliF family.</text>
</comment>
<name>A0A1T2LAQ4_9GAMM</name>
<dbReference type="InterPro" id="IPR013556">
    <property type="entry name" value="Flag_M-ring_C"/>
</dbReference>
<dbReference type="InterPro" id="IPR006182">
    <property type="entry name" value="FliF_N_dom"/>
</dbReference>
<proteinExistence type="inferred from homology"/>
<feature type="compositionally biased region" description="Polar residues" evidence="13">
    <location>
        <begin position="311"/>
        <end position="324"/>
    </location>
</feature>
<evidence type="ECO:0000256" key="9">
    <source>
        <dbReference type="ARBA" id="ARBA00023136"/>
    </source>
</evidence>
<keyword evidence="18" id="KW-1185">Reference proteome</keyword>
<dbReference type="InterPro" id="IPR000067">
    <property type="entry name" value="FlgMring_FliF"/>
</dbReference>
<dbReference type="Proteomes" id="UP000191110">
    <property type="component" value="Unassembled WGS sequence"/>
</dbReference>
<evidence type="ECO:0000256" key="6">
    <source>
        <dbReference type="ARBA" id="ARBA00022475"/>
    </source>
</evidence>
<keyword evidence="17" id="KW-0966">Cell projection</keyword>
<comment type="caution">
    <text evidence="17">The sequence shown here is derived from an EMBL/GenBank/DDBJ whole genome shotgun (WGS) entry which is preliminary data.</text>
</comment>
<keyword evidence="9 14" id="KW-0472">Membrane</keyword>
<dbReference type="InterPro" id="IPR045851">
    <property type="entry name" value="AMP-bd_C_sf"/>
</dbReference>
<dbReference type="Pfam" id="PF01514">
    <property type="entry name" value="YscJ_FliF"/>
    <property type="match status" value="1"/>
</dbReference>
<feature type="transmembrane region" description="Helical" evidence="14">
    <location>
        <begin position="443"/>
        <end position="461"/>
    </location>
</feature>
<keyword evidence="10 12" id="KW-0975">Bacterial flagellum</keyword>
<sequence length="547" mass="58162">MDLVEQGQGVAKGMGHLPAWRQIAVMIGLAASIALGGVVVLWSMEPNYTLLYSSLADKDAKQVVDALQAQNIPYKLDQSSGALLVPSSKVHEVRIKLAADGLPKGSGMGFEMLEEEQGFGTSNFIEKARFQRALEGELARSIASINNVRTARIHLAMPKQSVFVRKRQKPSASVLVNLYSGRTLEEGQVASIVHMVASSVPNLESSQVTVVDQNGNLLTKKRRGDALGIDSEQFDYTRRVEDSYVGRIENLLAPVLGVGGVRAQVTAELDFTVTEKTQESFNPDLPAVRSEQVMEDRSAMAAGASGIPGALSNQPPGAGTTNPNAAADGSGGSQGSSSLRTTRNYELDRTISHTKMSVGSIRRLSVAVILDNKRGVDAAGTASNTPFTAEEVARITTLVKDAVGFNPQRGDTVNVVNTPFLVEAAIEALPEVPMLEQPWVQDLIKQGVGAIAVLLLIFVVLKPMMRNLVDKGAEIAKAQADAMRPALAAGMDGDLSGDQLSLTGGAQPQLGGPKLSYDEKLGSVRGMVTQDPKLVAQVVKTWVGDED</sequence>
<evidence type="ECO:0000256" key="3">
    <source>
        <dbReference type="ARBA" id="ARBA00004651"/>
    </source>
</evidence>
<keyword evidence="17" id="KW-0282">Flagellum</keyword>
<dbReference type="GO" id="GO:0071973">
    <property type="term" value="P:bacterial-type flagellum-dependent cell motility"/>
    <property type="evidence" value="ECO:0007669"/>
    <property type="project" value="InterPro"/>
</dbReference>
<evidence type="ECO:0000256" key="1">
    <source>
        <dbReference type="ARBA" id="ARBA00003820"/>
    </source>
</evidence>
<evidence type="ECO:0000259" key="16">
    <source>
        <dbReference type="Pfam" id="PF08345"/>
    </source>
</evidence>
<dbReference type="Gene3D" id="3.30.300.30">
    <property type="match status" value="1"/>
</dbReference>
<evidence type="ECO:0000256" key="10">
    <source>
        <dbReference type="ARBA" id="ARBA00023143"/>
    </source>
</evidence>
<dbReference type="GO" id="GO:0003774">
    <property type="term" value="F:cytoskeletal motor activity"/>
    <property type="evidence" value="ECO:0007669"/>
    <property type="project" value="InterPro"/>
</dbReference>
<comment type="function">
    <text evidence="1 12">The M ring may be actively involved in energy transduction.</text>
</comment>
<evidence type="ECO:0000256" key="12">
    <source>
        <dbReference type="PIRNR" id="PIRNR004862"/>
    </source>
</evidence>
<gene>
    <name evidence="17" type="ORF">BOW53_00655</name>
</gene>
<reference evidence="17 18" key="1">
    <citation type="submission" date="2016-11" db="EMBL/GenBank/DDBJ databases">
        <title>Mixed transmission modes and dynamic genome evolution in an obligate animal-bacterial symbiosis.</title>
        <authorList>
            <person name="Russell S.L."/>
            <person name="Corbett-Detig R.B."/>
            <person name="Cavanaugh C.M."/>
        </authorList>
    </citation>
    <scope>NUCLEOTIDE SEQUENCE [LARGE SCALE GENOMIC DNA]</scope>
    <source>
        <strain evidence="17">Sveles-Q1</strain>
    </source>
</reference>
<evidence type="ECO:0000313" key="17">
    <source>
        <dbReference type="EMBL" id="OOZ42124.1"/>
    </source>
</evidence>
<feature type="domain" description="Flagellar M-ring N-terminal" evidence="15">
    <location>
        <begin position="45"/>
        <end position="219"/>
    </location>
</feature>
<evidence type="ECO:0000313" key="18">
    <source>
        <dbReference type="Proteomes" id="UP000191110"/>
    </source>
</evidence>
<keyword evidence="6" id="KW-1003">Cell membrane</keyword>
<evidence type="ECO:0000256" key="11">
    <source>
        <dbReference type="ARBA" id="ARBA00025936"/>
    </source>
</evidence>
<dbReference type="GO" id="GO:0005886">
    <property type="term" value="C:plasma membrane"/>
    <property type="evidence" value="ECO:0007669"/>
    <property type="project" value="UniProtKB-SubCell"/>
</dbReference>
<dbReference type="EMBL" id="MPRL01000002">
    <property type="protein sequence ID" value="OOZ42124.1"/>
    <property type="molecule type" value="Genomic_DNA"/>
</dbReference>
<dbReference type="PANTHER" id="PTHR30046">
    <property type="entry name" value="FLAGELLAR M-RING PROTEIN"/>
    <property type="match status" value="1"/>
</dbReference>
<keyword evidence="17" id="KW-0969">Cilium</keyword>
<dbReference type="GO" id="GO:0009431">
    <property type="term" value="C:bacterial-type flagellum basal body, MS ring"/>
    <property type="evidence" value="ECO:0007669"/>
    <property type="project" value="InterPro"/>
</dbReference>
<dbReference type="AlphaFoldDB" id="A0A1T2LAQ4"/>
<evidence type="ECO:0000256" key="14">
    <source>
        <dbReference type="SAM" id="Phobius"/>
    </source>
</evidence>
<evidence type="ECO:0000256" key="7">
    <source>
        <dbReference type="ARBA" id="ARBA00022692"/>
    </source>
</evidence>
<feature type="domain" description="Flagellar M-ring C-terminal" evidence="16">
    <location>
        <begin position="252"/>
        <end position="420"/>
    </location>
</feature>
<dbReference type="OrthoDB" id="8554211at2"/>
<comment type="subunit">
    <text evidence="11">The basal body constitutes a major portion of the flagellar organelle and consists of four rings (L,P,S, and M) mounted on a central rod. The M ring is integral to the inner membrane of the cell and may be connected to the flagellar rod via the S ring. The S (supramembrane ring) lies just distal to the M ring. The L and P rings lie in the outer membrane and the periplasmic space, respectively.</text>
</comment>
<evidence type="ECO:0000259" key="15">
    <source>
        <dbReference type="Pfam" id="PF01514"/>
    </source>
</evidence>
<dbReference type="PRINTS" id="PR01009">
    <property type="entry name" value="FLGMRINGFLIF"/>
</dbReference>
<keyword evidence="8 14" id="KW-1133">Transmembrane helix</keyword>
<dbReference type="PIRSF" id="PIRSF004862">
    <property type="entry name" value="FliF"/>
    <property type="match status" value="1"/>
</dbReference>